<accession>A0A2S7MWC1</accession>
<dbReference type="GO" id="GO:0000156">
    <property type="term" value="F:phosphorelay response regulator activity"/>
    <property type="evidence" value="ECO:0007669"/>
    <property type="project" value="InterPro"/>
</dbReference>
<dbReference type="InterPro" id="IPR007492">
    <property type="entry name" value="LytTR_DNA-bd_dom"/>
</dbReference>
<dbReference type="PROSITE" id="PS50930">
    <property type="entry name" value="HTH_LYTTR"/>
    <property type="match status" value="1"/>
</dbReference>
<dbReference type="Pfam" id="PF04397">
    <property type="entry name" value="LytTR"/>
    <property type="match status" value="1"/>
</dbReference>
<protein>
    <submittedName>
        <fullName evidence="2">LytR family transcriptional regulator</fullName>
    </submittedName>
</protein>
<dbReference type="EMBL" id="PKOZ01000015">
    <property type="protein sequence ID" value="PQD94050.1"/>
    <property type="molecule type" value="Genomic_DNA"/>
</dbReference>
<dbReference type="SMART" id="SM00850">
    <property type="entry name" value="LytTR"/>
    <property type="match status" value="1"/>
</dbReference>
<sequence length="214" mass="24392">MDKLTTYSFFDVMGELFSEEISFAVTNTEEYIFYRASKRINLKISPGDPVKEGTITFKALQSGEKTSEFISRDVLGVPYHGIAVPFHEDGKIAGCITAIYPALTEARSVVTLKTADGWVPVSYEEIYYIESKNRRTYVTSSTHTGTNKNTLQEFEFTLPKDSFIRCHRSYIVNVKQIKEIYLDTHSTFVLSMKDGQLIPVSQSYSSYFRKMLGF</sequence>
<keyword evidence="3" id="KW-1185">Reference proteome</keyword>
<reference evidence="2 3" key="1">
    <citation type="submission" date="2017-12" db="EMBL/GenBank/DDBJ databases">
        <title>Taxonomic description and draft genome of Pradoshia cofamensis Gen. nov., sp. nov., a thermotolerant bacillale isolated from anterior gut of earthworm Eisenia fetida.</title>
        <authorList>
            <person name="Saha T."/>
            <person name="Chakraborty R."/>
        </authorList>
    </citation>
    <scope>NUCLEOTIDE SEQUENCE [LARGE SCALE GENOMIC DNA]</scope>
    <source>
        <strain evidence="2 3">EAG3</strain>
    </source>
</reference>
<dbReference type="InterPro" id="IPR046947">
    <property type="entry name" value="LytR-like"/>
</dbReference>
<evidence type="ECO:0000259" key="1">
    <source>
        <dbReference type="PROSITE" id="PS50930"/>
    </source>
</evidence>
<dbReference type="PANTHER" id="PTHR37299">
    <property type="entry name" value="TRANSCRIPTIONAL REGULATOR-RELATED"/>
    <property type="match status" value="1"/>
</dbReference>
<dbReference type="RefSeq" id="WP_104850591.1">
    <property type="nucleotide sequence ID" value="NZ_PKOZ01000015.1"/>
</dbReference>
<proteinExistence type="predicted"/>
<dbReference type="Proteomes" id="UP000239663">
    <property type="component" value="Unassembled WGS sequence"/>
</dbReference>
<dbReference type="OrthoDB" id="9802383at2"/>
<dbReference type="PANTHER" id="PTHR37299:SF4">
    <property type="entry name" value="TRANSCRIPTIONAL REGULATOR"/>
    <property type="match status" value="1"/>
</dbReference>
<gene>
    <name evidence="2" type="ORF">CYL18_16385</name>
</gene>
<name>A0A2S7MWC1_9BACI</name>
<evidence type="ECO:0000313" key="2">
    <source>
        <dbReference type="EMBL" id="PQD94050.1"/>
    </source>
</evidence>
<dbReference type="AlphaFoldDB" id="A0A2S7MWC1"/>
<feature type="domain" description="HTH LytTR-type" evidence="1">
    <location>
        <begin position="110"/>
        <end position="214"/>
    </location>
</feature>
<comment type="caution">
    <text evidence="2">The sequence shown here is derived from an EMBL/GenBank/DDBJ whole genome shotgun (WGS) entry which is preliminary data.</text>
</comment>
<dbReference type="Gene3D" id="2.20.25.10">
    <property type="match status" value="1"/>
</dbReference>
<organism evidence="2 3">
    <name type="scientific">Pradoshia eiseniae</name>
    <dbReference type="NCBI Taxonomy" id="2064768"/>
    <lineage>
        <taxon>Bacteria</taxon>
        <taxon>Bacillati</taxon>
        <taxon>Bacillota</taxon>
        <taxon>Bacilli</taxon>
        <taxon>Bacillales</taxon>
        <taxon>Bacillaceae</taxon>
        <taxon>Pradoshia</taxon>
    </lineage>
</organism>
<evidence type="ECO:0000313" key="3">
    <source>
        <dbReference type="Proteomes" id="UP000239663"/>
    </source>
</evidence>
<dbReference type="GO" id="GO:0003677">
    <property type="term" value="F:DNA binding"/>
    <property type="evidence" value="ECO:0007669"/>
    <property type="project" value="InterPro"/>
</dbReference>
<dbReference type="Gene3D" id="2.40.50.40">
    <property type="match status" value="1"/>
</dbReference>